<dbReference type="GO" id="GO:0020037">
    <property type="term" value="F:heme binding"/>
    <property type="evidence" value="ECO:0007669"/>
    <property type="project" value="InterPro"/>
</dbReference>
<accession>A0A521B423</accession>
<gene>
    <name evidence="7" type="ORF">SAMN06265218_102168</name>
</gene>
<evidence type="ECO:0000256" key="4">
    <source>
        <dbReference type="PROSITE-ProRule" id="PRU00433"/>
    </source>
</evidence>
<dbReference type="OrthoDB" id="9811395at2"/>
<keyword evidence="5" id="KW-1133">Transmembrane helix</keyword>
<keyword evidence="5" id="KW-0472">Membrane</keyword>
<keyword evidence="5" id="KW-0812">Transmembrane</keyword>
<evidence type="ECO:0000256" key="2">
    <source>
        <dbReference type="ARBA" id="ARBA00022723"/>
    </source>
</evidence>
<dbReference type="InterPro" id="IPR012938">
    <property type="entry name" value="Glc/Sorbosone_DH"/>
</dbReference>
<dbReference type="SUPFAM" id="SSF50952">
    <property type="entry name" value="Soluble quinoprotein glucose dehydrogenase"/>
    <property type="match status" value="1"/>
</dbReference>
<keyword evidence="8" id="KW-1185">Reference proteome</keyword>
<dbReference type="GO" id="GO:0009055">
    <property type="term" value="F:electron transfer activity"/>
    <property type="evidence" value="ECO:0007669"/>
    <property type="project" value="InterPro"/>
</dbReference>
<dbReference type="PROSITE" id="PS51007">
    <property type="entry name" value="CYTC"/>
    <property type="match status" value="1"/>
</dbReference>
<reference evidence="7 8" key="1">
    <citation type="submission" date="2017-05" db="EMBL/GenBank/DDBJ databases">
        <authorList>
            <person name="Varghese N."/>
            <person name="Submissions S."/>
        </authorList>
    </citation>
    <scope>NUCLEOTIDE SEQUENCE [LARGE SCALE GENOMIC DNA]</scope>
    <source>
        <strain evidence="7 8">DSM 21194</strain>
    </source>
</reference>
<evidence type="ECO:0000313" key="8">
    <source>
        <dbReference type="Proteomes" id="UP000317593"/>
    </source>
</evidence>
<dbReference type="Pfam" id="PF07995">
    <property type="entry name" value="GSDH"/>
    <property type="match status" value="1"/>
</dbReference>
<protein>
    <submittedName>
        <fullName evidence="7">Glucose / Sorbosone dehydrogenase</fullName>
    </submittedName>
</protein>
<dbReference type="PANTHER" id="PTHR19328:SF75">
    <property type="entry name" value="ALDOSE SUGAR DEHYDROGENASE YLII"/>
    <property type="match status" value="1"/>
</dbReference>
<feature type="transmembrane region" description="Helical" evidence="5">
    <location>
        <begin position="15"/>
        <end position="37"/>
    </location>
</feature>
<evidence type="ECO:0000259" key="6">
    <source>
        <dbReference type="PROSITE" id="PS51007"/>
    </source>
</evidence>
<dbReference type="Gene3D" id="1.10.760.10">
    <property type="entry name" value="Cytochrome c-like domain"/>
    <property type="match status" value="1"/>
</dbReference>
<sequence>MKGELGMKMGTPYKYVFSISVFGVIAFFLFGGFIIGLHKLPSYGFFRRVELNLFGRVFERMVEEEAPEYYDSIFLRLYDTQTDISDRISREGRGGGLTSFGDAVLLLTHDGQVLAVRSADDIRNTDVTVPDNGFQAYKQVTELEQYKNLSHNFKQFRYNDILFYESERHRGLAVSYTDFDSTAHCYRNTIAVLPVDSNINSVDELTARPGDWNIIYRSKPCLPFKNIHYALEGGLAGGRMAFRGPSTIYFGNGDYHWDGIYAPEAIAQKPESEYGKIMKIDLSSQESHIVATGIRNPQGIVFDENDNLWIVEHGLRGGDELNRIKEGINYGWPVETLGTQYSKLPVPNSTAESYGRHNTYKEPVFAWLPSVAISNLTLIKGFHSSWDGDLLMGSLKSMSLFHIRIKDDRVLFSEKIEIGNRIRYVHQHTDGRIILWTDSKKLIFLTGKPYTDNYITDYLEDAISNESLRERVKTTIDACRQCHAIEPGDHTGAPSLAAVFNAEIGSTSYENYSDALKENQGIWTRDNLKKFLSDPQQFAPGTVMPDPGISDEAIMEEIVNLMHEFNKKSRD</sequence>
<dbReference type="PANTHER" id="PTHR19328">
    <property type="entry name" value="HEDGEHOG-INTERACTING PROTEIN"/>
    <property type="match status" value="1"/>
</dbReference>
<dbReference type="Proteomes" id="UP000317593">
    <property type="component" value="Unassembled WGS sequence"/>
</dbReference>
<keyword evidence="1 4" id="KW-0349">Heme</keyword>
<dbReference type="InterPro" id="IPR011041">
    <property type="entry name" value="Quinoprot_gluc/sorb_DH_b-prop"/>
</dbReference>
<keyword evidence="2 4" id="KW-0479">Metal-binding</keyword>
<dbReference type="InterPro" id="IPR009056">
    <property type="entry name" value="Cyt_c-like_dom"/>
</dbReference>
<dbReference type="InterPro" id="IPR011042">
    <property type="entry name" value="6-blade_b-propeller_TolB-like"/>
</dbReference>
<organism evidence="7 8">
    <name type="scientific">Fodinibius sediminis</name>
    <dbReference type="NCBI Taxonomy" id="1214077"/>
    <lineage>
        <taxon>Bacteria</taxon>
        <taxon>Pseudomonadati</taxon>
        <taxon>Balneolota</taxon>
        <taxon>Balneolia</taxon>
        <taxon>Balneolales</taxon>
        <taxon>Balneolaceae</taxon>
        <taxon>Fodinibius</taxon>
    </lineage>
</organism>
<evidence type="ECO:0000256" key="3">
    <source>
        <dbReference type="ARBA" id="ARBA00023004"/>
    </source>
</evidence>
<dbReference type="SUPFAM" id="SSF46626">
    <property type="entry name" value="Cytochrome c"/>
    <property type="match status" value="1"/>
</dbReference>
<keyword evidence="3 4" id="KW-0408">Iron</keyword>
<dbReference type="GO" id="GO:0046872">
    <property type="term" value="F:metal ion binding"/>
    <property type="evidence" value="ECO:0007669"/>
    <property type="project" value="UniProtKB-KW"/>
</dbReference>
<dbReference type="Gene3D" id="2.120.10.30">
    <property type="entry name" value="TolB, C-terminal domain"/>
    <property type="match status" value="1"/>
</dbReference>
<proteinExistence type="predicted"/>
<evidence type="ECO:0000313" key="7">
    <source>
        <dbReference type="EMBL" id="SMO41803.1"/>
    </source>
</evidence>
<dbReference type="InterPro" id="IPR036909">
    <property type="entry name" value="Cyt_c-like_dom_sf"/>
</dbReference>
<evidence type="ECO:0000256" key="1">
    <source>
        <dbReference type="ARBA" id="ARBA00022617"/>
    </source>
</evidence>
<dbReference type="AlphaFoldDB" id="A0A521B423"/>
<feature type="domain" description="Cytochrome c" evidence="6">
    <location>
        <begin position="460"/>
        <end position="566"/>
    </location>
</feature>
<name>A0A521B423_9BACT</name>
<dbReference type="EMBL" id="FXTH01000002">
    <property type="protein sequence ID" value="SMO41803.1"/>
    <property type="molecule type" value="Genomic_DNA"/>
</dbReference>
<evidence type="ECO:0000256" key="5">
    <source>
        <dbReference type="SAM" id="Phobius"/>
    </source>
</evidence>